<evidence type="ECO:0000313" key="3">
    <source>
        <dbReference type="Proteomes" id="UP000234331"/>
    </source>
</evidence>
<dbReference type="RefSeq" id="WP_101830166.1">
    <property type="nucleotide sequence ID" value="NZ_FZMO01000029.1"/>
</dbReference>
<dbReference type="Pfam" id="PF21597">
    <property type="entry name" value="TetR_C_43"/>
    <property type="match status" value="1"/>
</dbReference>
<sequence length="77" mass="8333">MHDRVRRFEAVDAAELVRGGEVLAQPRRGEAGEIRRDVTVDEVYLLIRGLAQVTATTPTPPPVLARAVDVILAGLST</sequence>
<accession>A0A2I2KK86</accession>
<proteinExistence type="predicted"/>
<evidence type="ECO:0000259" key="1">
    <source>
        <dbReference type="Pfam" id="PF21597"/>
    </source>
</evidence>
<dbReference type="AlphaFoldDB" id="A0A2I2KK86"/>
<feature type="domain" description="Transcriptional regulator SbtR-like C-terminal" evidence="1">
    <location>
        <begin position="15"/>
        <end position="76"/>
    </location>
</feature>
<evidence type="ECO:0000313" key="2">
    <source>
        <dbReference type="EMBL" id="SNQ46073.1"/>
    </source>
</evidence>
<dbReference type="InterPro" id="IPR036271">
    <property type="entry name" value="Tet_transcr_reg_TetR-rel_C_sf"/>
</dbReference>
<dbReference type="InterPro" id="IPR049445">
    <property type="entry name" value="TetR_SbtR-like_C"/>
</dbReference>
<name>A0A2I2KK86_9ACTN</name>
<dbReference type="EMBL" id="FZMO01000029">
    <property type="protein sequence ID" value="SNQ46073.1"/>
    <property type="molecule type" value="Genomic_DNA"/>
</dbReference>
<gene>
    <name evidence="2" type="ORF">FRACA_1240007</name>
</gene>
<organism evidence="2 3">
    <name type="scientific">Frankia canadensis</name>
    <dbReference type="NCBI Taxonomy" id="1836972"/>
    <lineage>
        <taxon>Bacteria</taxon>
        <taxon>Bacillati</taxon>
        <taxon>Actinomycetota</taxon>
        <taxon>Actinomycetes</taxon>
        <taxon>Frankiales</taxon>
        <taxon>Frankiaceae</taxon>
        <taxon>Frankia</taxon>
    </lineage>
</organism>
<dbReference type="Gene3D" id="1.10.357.10">
    <property type="entry name" value="Tetracycline Repressor, domain 2"/>
    <property type="match status" value="1"/>
</dbReference>
<keyword evidence="3" id="KW-1185">Reference proteome</keyword>
<protein>
    <submittedName>
        <fullName evidence="2">Transcriptional regulator</fullName>
    </submittedName>
</protein>
<dbReference type="SUPFAM" id="SSF48498">
    <property type="entry name" value="Tetracyclin repressor-like, C-terminal domain"/>
    <property type="match status" value="1"/>
</dbReference>
<dbReference type="Proteomes" id="UP000234331">
    <property type="component" value="Unassembled WGS sequence"/>
</dbReference>
<reference evidence="2 3" key="1">
    <citation type="submission" date="2017-06" db="EMBL/GenBank/DDBJ databases">
        <authorList>
            <person name="Kim H.J."/>
            <person name="Triplett B.A."/>
        </authorList>
    </citation>
    <scope>NUCLEOTIDE SEQUENCE [LARGE SCALE GENOMIC DNA]</scope>
    <source>
        <strain evidence="2">FRACA_ARgP5</strain>
    </source>
</reference>